<protein>
    <submittedName>
        <fullName evidence="1">Uncharacterized protein</fullName>
    </submittedName>
</protein>
<keyword evidence="2" id="KW-1185">Reference proteome</keyword>
<evidence type="ECO:0000313" key="1">
    <source>
        <dbReference type="EMBL" id="QKG79306.1"/>
    </source>
</evidence>
<gene>
    <name evidence="1" type="ORF">FHG85_03185</name>
</gene>
<name>A0A7D4CFU6_9BACT</name>
<proteinExistence type="predicted"/>
<organism evidence="1 2">
    <name type="scientific">Tenuifilum thalassicum</name>
    <dbReference type="NCBI Taxonomy" id="2590900"/>
    <lineage>
        <taxon>Bacteria</taxon>
        <taxon>Pseudomonadati</taxon>
        <taxon>Bacteroidota</taxon>
        <taxon>Bacteroidia</taxon>
        <taxon>Bacteroidales</taxon>
        <taxon>Tenuifilaceae</taxon>
        <taxon>Tenuifilum</taxon>
    </lineage>
</organism>
<reference evidence="1 2" key="1">
    <citation type="submission" date="2019-07" db="EMBL/GenBank/DDBJ databases">
        <title>Thalassofilum flectens gen. nov., sp. nov., a novel moderate thermophilic anaerobe from a shallow sea hot spring in Kunashir Island (Russia), representing a new family in the order Bacteroidales, and proposal of Thalassofilacea fam. nov.</title>
        <authorList>
            <person name="Kochetkova T.V."/>
            <person name="Podosokorskaya O.A."/>
            <person name="Novikov A."/>
            <person name="Elcheninov A.G."/>
            <person name="Toshchakov S.V."/>
            <person name="Kublanov I.V."/>
        </authorList>
    </citation>
    <scope>NUCLEOTIDE SEQUENCE [LARGE SCALE GENOMIC DNA]</scope>
    <source>
        <strain evidence="1 2">38-H</strain>
    </source>
</reference>
<dbReference type="KEGG" id="ttz:FHG85_03185"/>
<accession>A0A7D4CFU6</accession>
<dbReference type="AlphaFoldDB" id="A0A7D4CFU6"/>
<dbReference type="RefSeq" id="WP_173072930.1">
    <property type="nucleotide sequence ID" value="NZ_CP041345.1"/>
</dbReference>
<dbReference type="Proteomes" id="UP000500961">
    <property type="component" value="Chromosome"/>
</dbReference>
<sequence length="195" mass="22252">MAIFNLFRRKISNEAANSSTAASATSPVATNQPPRVPKEIFIEENGPENRSLTFKSNGQKVGIDLIYDYLQVDFERKGYEDAITHPDESYKNDNINLLKMDLAILVQKVDSYYTERLKELDFHIESRKRSGLVDLVMELNSQKEVVLSHMERLNGIKNDIETGNGITKRVELSYQRGFSRGLSSITKSKFMNQKL</sequence>
<dbReference type="EMBL" id="CP041345">
    <property type="protein sequence ID" value="QKG79306.1"/>
    <property type="molecule type" value="Genomic_DNA"/>
</dbReference>
<evidence type="ECO:0000313" key="2">
    <source>
        <dbReference type="Proteomes" id="UP000500961"/>
    </source>
</evidence>